<name>A0A835R420_VANPL</name>
<dbReference type="OrthoDB" id="643280at2759"/>
<reference evidence="1 2" key="1">
    <citation type="journal article" date="2020" name="Nat. Food">
        <title>A phased Vanilla planifolia genome enables genetic improvement of flavour and production.</title>
        <authorList>
            <person name="Hasing T."/>
            <person name="Tang H."/>
            <person name="Brym M."/>
            <person name="Khazi F."/>
            <person name="Huang T."/>
            <person name="Chambers A.H."/>
        </authorList>
    </citation>
    <scope>NUCLEOTIDE SEQUENCE [LARGE SCALE GENOMIC DNA]</scope>
    <source>
        <tissue evidence="1">Leaf</tissue>
    </source>
</reference>
<dbReference type="AlphaFoldDB" id="A0A835R420"/>
<evidence type="ECO:0000313" key="1">
    <source>
        <dbReference type="EMBL" id="KAG0481140.1"/>
    </source>
</evidence>
<organism evidence="1 2">
    <name type="scientific">Vanilla planifolia</name>
    <name type="common">Vanilla</name>
    <dbReference type="NCBI Taxonomy" id="51239"/>
    <lineage>
        <taxon>Eukaryota</taxon>
        <taxon>Viridiplantae</taxon>
        <taxon>Streptophyta</taxon>
        <taxon>Embryophyta</taxon>
        <taxon>Tracheophyta</taxon>
        <taxon>Spermatophyta</taxon>
        <taxon>Magnoliopsida</taxon>
        <taxon>Liliopsida</taxon>
        <taxon>Asparagales</taxon>
        <taxon>Orchidaceae</taxon>
        <taxon>Vanilloideae</taxon>
        <taxon>Vanilleae</taxon>
        <taxon>Vanilla</taxon>
    </lineage>
</organism>
<comment type="caution">
    <text evidence="1">The sequence shown here is derived from an EMBL/GenBank/DDBJ whole genome shotgun (WGS) entry which is preliminary data.</text>
</comment>
<dbReference type="EMBL" id="JADCNL010000005">
    <property type="protein sequence ID" value="KAG0481140.1"/>
    <property type="molecule type" value="Genomic_DNA"/>
</dbReference>
<gene>
    <name evidence="1" type="ORF">HPP92_011998</name>
</gene>
<sequence length="184" mass="20317">MFGNAAETSRTTGRMMGEAESLMVGGMRLDSVARTVKFYEGSTLKPLRSREAELLPWSIPPVHSVEKLSPLTSRRRFQISSIQVTFSNMRRTMSVPLESTRDAQWAEEGRSVKPNILALGDIASVIGGHSKAHISPCGAMLMKAAEPKALRCGLTRHDGEQVVCGDEERIGLLTRNTEGYYFME</sequence>
<dbReference type="Proteomes" id="UP000636800">
    <property type="component" value="Chromosome 5"/>
</dbReference>
<accession>A0A835R420</accession>
<proteinExistence type="predicted"/>
<protein>
    <submittedName>
        <fullName evidence="1">Uncharacterized protein</fullName>
    </submittedName>
</protein>
<evidence type="ECO:0000313" key="2">
    <source>
        <dbReference type="Proteomes" id="UP000636800"/>
    </source>
</evidence>
<keyword evidence="2" id="KW-1185">Reference proteome</keyword>